<reference evidence="2 3" key="1">
    <citation type="submission" date="2023-02" db="EMBL/GenBank/DDBJ databases">
        <title>Dictyobacter halimunensis sp. nov., a new member of the class Ktedonobacteria from forest soil in a geothermal area.</title>
        <authorList>
            <person name="Rachmania M.K."/>
            <person name="Ningsih F."/>
            <person name="Sakai Y."/>
            <person name="Yabe S."/>
            <person name="Yokota A."/>
            <person name="Sjamsuridzal W."/>
        </authorList>
    </citation>
    <scope>NUCLEOTIDE SEQUENCE [LARGE SCALE GENOMIC DNA]</scope>
    <source>
        <strain evidence="2 3">S3.2.2.5</strain>
    </source>
</reference>
<dbReference type="EMBL" id="BSRI01000001">
    <property type="protein sequence ID" value="GLV54633.1"/>
    <property type="molecule type" value="Genomic_DNA"/>
</dbReference>
<evidence type="ECO:0000256" key="1">
    <source>
        <dbReference type="SAM" id="MobiDB-lite"/>
    </source>
</evidence>
<protein>
    <recommendedName>
        <fullName evidence="4">Glycoside hydrolase</fullName>
    </recommendedName>
</protein>
<sequence length="1097" mass="124331">MTDFQQLFRDPPIDYRLVPFWFWNDAMEEEEIIQQIKEMAEKGVGGFFICARQGLEVAYLSEQWFQRVAVAVEAARRYGLHTWLYDEYPYPSGMSGGEVTLEHPDARHRQLLHQSLIIEGPQELSHALPWTKVLFARALPLNSQEGTLDWSRAHDLMPHVGSVPAASIFQSTGLTAYTRKRFFTASPHKQLTWSVPPGRWQLVFFLEDEIHNFKYFGTYVDPCHKEAVQTFLQTTHERYASHFQEHFGQAIKGVFTDEVGLLGHIPWSAQLSNAVQEQDGSSLIESLPAVFYPPDEQSKQARYRFFQRLHQLLRESYHQQISSWCEQHHLQYMTEVPSMRMTTQLFSHIPGGDSAHEKIGRSLEWILDENAANLRADPKIASSLANQLGTERTMIECFHSLGWSMTLQDAKWMLDRLAAMGINFYVFHAFFSSIDGLRKHDAPPSQFQQNPYWPHFRQLADYAGRLGYVMSQGSPGISVAVVHPATSFWTHMGNPFHQFRYCGNDPAEEQALQRLKGDWTFLCKQLLLHQIDYDHLDPELLAQATIEDGHLVIGHAHYETLILPPLTNLEVAAWSQVKAFLQAGGKVISVGLLPYEQIEPGEDIEREVLQWFGLTTSPRQSYWQDASASQEEGPATTGSERFPQTKGAHTAYFLPSAGKFQHTQVIDRLLDLLRQCTSPEMDLEPVIGDRGSFLVRQRSLPDGTQIVFITHQEGMEKVLRLHLLRRPAGQVVERLDLTSGHITPLPVEQTDRGWTITLPFASYEAHLIRYQTREETQPAKAAPTTQQAWAWSLAIQQPWKIRAQQDNILRLGKFHFLADYNHTGSTHHGAEGETWPVVEVKPLINQCADVASSHTMPIQFTQSFGLPVQSSLAYPLHCWYHTTFVVEQAPLGCKLLMDKSAIGGDYTCYLNDHPITAQDFTDLSLHGFPQQGCEVGPWLQPGLNRLAVRVEGQRDEDGLRDPLYLSGDFGVSFDPAGTPVIGPIPETGEPKSGIQVGYPYFAGTLCFTREAVLDALPRERTFALAFDGWDQHLHDCVEVLVNGHSLGVCCWSPYHWEGESDILRQGQNEIEVRVTNTLSGMLEGSYFEPATHQIVTI</sequence>
<gene>
    <name evidence="2" type="ORF">KDH_14800</name>
</gene>
<name>A0ABQ6FP96_9CHLR</name>
<dbReference type="Gene3D" id="2.60.120.260">
    <property type="entry name" value="Galactose-binding domain-like"/>
    <property type="match status" value="2"/>
</dbReference>
<dbReference type="RefSeq" id="WP_338248320.1">
    <property type="nucleotide sequence ID" value="NZ_BSRI01000001.1"/>
</dbReference>
<dbReference type="InterPro" id="IPR053161">
    <property type="entry name" value="Ulvan_degrading_GH"/>
</dbReference>
<evidence type="ECO:0000313" key="3">
    <source>
        <dbReference type="Proteomes" id="UP001344906"/>
    </source>
</evidence>
<comment type="caution">
    <text evidence="2">The sequence shown here is derived from an EMBL/GenBank/DDBJ whole genome shotgun (WGS) entry which is preliminary data.</text>
</comment>
<organism evidence="2 3">
    <name type="scientific">Dictyobacter halimunensis</name>
    <dbReference type="NCBI Taxonomy" id="3026934"/>
    <lineage>
        <taxon>Bacteria</taxon>
        <taxon>Bacillati</taxon>
        <taxon>Chloroflexota</taxon>
        <taxon>Ktedonobacteria</taxon>
        <taxon>Ktedonobacterales</taxon>
        <taxon>Dictyobacteraceae</taxon>
        <taxon>Dictyobacter</taxon>
    </lineage>
</organism>
<proteinExistence type="predicted"/>
<dbReference type="Pfam" id="PF17132">
    <property type="entry name" value="Glyco_hydro_106"/>
    <property type="match status" value="1"/>
</dbReference>
<feature type="region of interest" description="Disordered" evidence="1">
    <location>
        <begin position="623"/>
        <end position="642"/>
    </location>
</feature>
<dbReference type="PANTHER" id="PTHR36848">
    <property type="entry name" value="DNA-BINDING PROTEIN (PUTATIVE SECRETED PROTEIN)-RELATED"/>
    <property type="match status" value="1"/>
</dbReference>
<accession>A0ABQ6FP96</accession>
<dbReference type="PANTHER" id="PTHR36848:SF2">
    <property type="entry name" value="SECRETED PROTEIN"/>
    <property type="match status" value="1"/>
</dbReference>
<dbReference type="InterPro" id="IPR008979">
    <property type="entry name" value="Galactose-bd-like_sf"/>
</dbReference>
<dbReference type="Proteomes" id="UP001344906">
    <property type="component" value="Unassembled WGS sequence"/>
</dbReference>
<evidence type="ECO:0008006" key="4">
    <source>
        <dbReference type="Google" id="ProtNLM"/>
    </source>
</evidence>
<evidence type="ECO:0000313" key="2">
    <source>
        <dbReference type="EMBL" id="GLV54633.1"/>
    </source>
</evidence>
<keyword evidence="3" id="KW-1185">Reference proteome</keyword>
<dbReference type="SUPFAM" id="SSF49785">
    <property type="entry name" value="Galactose-binding domain-like"/>
    <property type="match status" value="2"/>
</dbReference>